<evidence type="ECO:0000256" key="3">
    <source>
        <dbReference type="ARBA" id="ARBA00022827"/>
    </source>
</evidence>
<gene>
    <name evidence="7" type="ORF">MKW94_008546</name>
</gene>
<dbReference type="GO" id="GO:0050661">
    <property type="term" value="F:NADP binding"/>
    <property type="evidence" value="ECO:0007669"/>
    <property type="project" value="InterPro"/>
</dbReference>
<evidence type="ECO:0000256" key="6">
    <source>
        <dbReference type="RuleBase" id="RU361177"/>
    </source>
</evidence>
<keyword evidence="8" id="KW-1185">Reference proteome</keyword>
<evidence type="ECO:0000256" key="1">
    <source>
        <dbReference type="ARBA" id="ARBA00009183"/>
    </source>
</evidence>
<keyword evidence="5 6" id="KW-0560">Oxidoreductase</keyword>
<organism evidence="7 8">
    <name type="scientific">Papaver nudicaule</name>
    <name type="common">Iceland poppy</name>
    <dbReference type="NCBI Taxonomy" id="74823"/>
    <lineage>
        <taxon>Eukaryota</taxon>
        <taxon>Viridiplantae</taxon>
        <taxon>Streptophyta</taxon>
        <taxon>Embryophyta</taxon>
        <taxon>Tracheophyta</taxon>
        <taxon>Spermatophyta</taxon>
        <taxon>Magnoliopsida</taxon>
        <taxon>Ranunculales</taxon>
        <taxon>Papaveraceae</taxon>
        <taxon>Papaveroideae</taxon>
        <taxon>Papaver</taxon>
    </lineage>
</organism>
<evidence type="ECO:0000256" key="2">
    <source>
        <dbReference type="ARBA" id="ARBA00022630"/>
    </source>
</evidence>
<keyword evidence="2 6" id="KW-0285">Flavoprotein</keyword>
<keyword evidence="4" id="KW-0521">NADP</keyword>
<evidence type="ECO:0000256" key="4">
    <source>
        <dbReference type="ARBA" id="ARBA00022857"/>
    </source>
</evidence>
<comment type="similarity">
    <text evidence="1 6">Belongs to the FMO family.</text>
</comment>
<accession>A0AA41VTT0</accession>
<name>A0AA41VTT0_PAPNU</name>
<dbReference type="EMBL" id="JAJJMA010288975">
    <property type="protein sequence ID" value="MCL7047063.1"/>
    <property type="molecule type" value="Genomic_DNA"/>
</dbReference>
<dbReference type="InterPro" id="IPR050346">
    <property type="entry name" value="FMO-like"/>
</dbReference>
<dbReference type="Proteomes" id="UP001177140">
    <property type="component" value="Unassembled WGS sequence"/>
</dbReference>
<dbReference type="SUPFAM" id="SSF51905">
    <property type="entry name" value="FAD/NAD(P)-binding domain"/>
    <property type="match status" value="2"/>
</dbReference>
<comment type="caution">
    <text evidence="7">The sequence shown here is derived from an EMBL/GenBank/DDBJ whole genome shotgun (WGS) entry which is preliminary data.</text>
</comment>
<dbReference type="InterPro" id="IPR000960">
    <property type="entry name" value="Flavin_mOase"/>
</dbReference>
<evidence type="ECO:0000313" key="8">
    <source>
        <dbReference type="Proteomes" id="UP001177140"/>
    </source>
</evidence>
<dbReference type="EC" id="1.-.-.-" evidence="6"/>
<dbReference type="AlphaFoldDB" id="A0AA41VTT0"/>
<dbReference type="Pfam" id="PF00743">
    <property type="entry name" value="FMO-like"/>
    <property type="match status" value="1"/>
</dbReference>
<dbReference type="GO" id="GO:0004499">
    <property type="term" value="F:N,N-dimethylaniline monooxygenase activity"/>
    <property type="evidence" value="ECO:0007669"/>
    <property type="project" value="InterPro"/>
</dbReference>
<reference evidence="7" key="1">
    <citation type="submission" date="2022-03" db="EMBL/GenBank/DDBJ databases">
        <title>A functionally conserved STORR gene fusion in Papaver species that diverged 16.8 million years ago.</title>
        <authorList>
            <person name="Catania T."/>
        </authorList>
    </citation>
    <scope>NUCLEOTIDE SEQUENCE</scope>
    <source>
        <strain evidence="7">S-191538</strain>
    </source>
</reference>
<dbReference type="FunFam" id="3.50.50.60:FF:000403">
    <property type="entry name" value="Flavin-containing monooxygenase"/>
    <property type="match status" value="1"/>
</dbReference>
<keyword evidence="3 6" id="KW-0274">FAD</keyword>
<keyword evidence="6" id="KW-0503">Monooxygenase</keyword>
<dbReference type="Gene3D" id="3.50.50.60">
    <property type="entry name" value="FAD/NAD(P)-binding domain"/>
    <property type="match status" value="2"/>
</dbReference>
<dbReference type="GO" id="GO:0050660">
    <property type="term" value="F:flavin adenine dinucleotide binding"/>
    <property type="evidence" value="ECO:0007669"/>
    <property type="project" value="InterPro"/>
</dbReference>
<dbReference type="PROSITE" id="PS51257">
    <property type="entry name" value="PROKAR_LIPOPROTEIN"/>
    <property type="match status" value="1"/>
</dbReference>
<evidence type="ECO:0000256" key="5">
    <source>
        <dbReference type="ARBA" id="ARBA00023002"/>
    </source>
</evidence>
<dbReference type="InterPro" id="IPR036188">
    <property type="entry name" value="FAD/NAD-bd_sf"/>
</dbReference>
<dbReference type="FunFam" id="3.50.50.60:FF:000169">
    <property type="entry name" value="Flavin-containing monooxygenase"/>
    <property type="match status" value="1"/>
</dbReference>
<dbReference type="PIRSF" id="PIRSF000332">
    <property type="entry name" value="FMO"/>
    <property type="match status" value="1"/>
</dbReference>
<sequence length="534" mass="60052">MERRVIGIIGAGVSGLLACKYVLEKGFEPIVFESQPGLGGVWTHTPETTKLQSSKQAYQFSDFPWPSSVKEEYPNHNLVLKYLESYAFHLGLLPYIKFNTKVININYCSVQEGEDDFHAWSHCGGTTDGSWSNPKGKWEITTTNAAVQEHPEQGHQVHEVEFVILCIGRFSGVPNIPDFPPNKGPEAFINGKVIHSMDYSAMDDSDAVEFVKGKRVTVVGFQKSALDIAKECATANGIENPCTLLFRNLHWSVPADSSPFGVLAVLYLSRFSELMLHKPGEGPFLSLLVTLLSPLRWTISKLVESYIKFKIPLKRYNLIPAHRFSADVTSCSLAVTPENFYDRVEEGSILLKKSKRFSFYANGLTFDDDDATAPLETDIVILGTGYKGEVKLRKIFKSPTFQNYIAGVLNSTVTLYRGCIHPRIPQLAVIGFAESYANLYTSEMRCRWLAHFLEEGFKLPSIKEMEKDVLEWEKYMKRYSSGGACVTALHVWYNDQLCKDMGCNPKRKKGYFAELFQPYGPTDYANLTPGKKIN</sequence>
<proteinExistence type="inferred from homology"/>
<evidence type="ECO:0000313" key="7">
    <source>
        <dbReference type="EMBL" id="MCL7047063.1"/>
    </source>
</evidence>
<comment type="cofactor">
    <cofactor evidence="6">
        <name>FAD</name>
        <dbReference type="ChEBI" id="CHEBI:57692"/>
    </cofactor>
</comment>
<dbReference type="InterPro" id="IPR020946">
    <property type="entry name" value="Flavin_mOase-like"/>
</dbReference>
<protein>
    <recommendedName>
        <fullName evidence="6">Flavin-containing monooxygenase</fullName>
        <ecNumber evidence="6">1.-.-.-</ecNumber>
    </recommendedName>
</protein>
<dbReference type="PANTHER" id="PTHR23023">
    <property type="entry name" value="DIMETHYLANILINE MONOOXYGENASE"/>
    <property type="match status" value="1"/>
</dbReference>